<gene>
    <name evidence="1" type="ORF">BpHYR1_040830</name>
</gene>
<comment type="caution">
    <text evidence="1">The sequence shown here is derived from an EMBL/GenBank/DDBJ whole genome shotgun (WGS) entry which is preliminary data.</text>
</comment>
<evidence type="ECO:0000313" key="2">
    <source>
        <dbReference type="Proteomes" id="UP000276133"/>
    </source>
</evidence>
<organism evidence="1 2">
    <name type="scientific">Brachionus plicatilis</name>
    <name type="common">Marine rotifer</name>
    <name type="synonym">Brachionus muelleri</name>
    <dbReference type="NCBI Taxonomy" id="10195"/>
    <lineage>
        <taxon>Eukaryota</taxon>
        <taxon>Metazoa</taxon>
        <taxon>Spiralia</taxon>
        <taxon>Gnathifera</taxon>
        <taxon>Rotifera</taxon>
        <taxon>Eurotatoria</taxon>
        <taxon>Monogononta</taxon>
        <taxon>Pseudotrocha</taxon>
        <taxon>Ploima</taxon>
        <taxon>Brachionidae</taxon>
        <taxon>Brachionus</taxon>
    </lineage>
</organism>
<name>A0A3M7S083_BRAPC</name>
<proteinExistence type="predicted"/>
<dbReference type="Proteomes" id="UP000276133">
    <property type="component" value="Unassembled WGS sequence"/>
</dbReference>
<reference evidence="1 2" key="1">
    <citation type="journal article" date="2018" name="Sci. Rep.">
        <title>Genomic signatures of local adaptation to the degree of environmental predictability in rotifers.</title>
        <authorList>
            <person name="Franch-Gras L."/>
            <person name="Hahn C."/>
            <person name="Garcia-Roger E.M."/>
            <person name="Carmona M.J."/>
            <person name="Serra M."/>
            <person name="Gomez A."/>
        </authorList>
    </citation>
    <scope>NUCLEOTIDE SEQUENCE [LARGE SCALE GENOMIC DNA]</scope>
    <source>
        <strain evidence="1">HYR1</strain>
    </source>
</reference>
<keyword evidence="2" id="KW-1185">Reference proteome</keyword>
<accession>A0A3M7S083</accession>
<evidence type="ECO:0000313" key="1">
    <source>
        <dbReference type="EMBL" id="RNA29069.1"/>
    </source>
</evidence>
<dbReference type="AlphaFoldDB" id="A0A3M7S083"/>
<dbReference type="EMBL" id="REGN01002285">
    <property type="protein sequence ID" value="RNA29069.1"/>
    <property type="molecule type" value="Genomic_DNA"/>
</dbReference>
<protein>
    <submittedName>
        <fullName evidence="1">Uncharacterized protein</fullName>
    </submittedName>
</protein>
<sequence>MLALYLIGNVLTNKLKPMTIKDSGISISEISISKFQSSFHKKINLPDLNSENAIKIVNNCFILQ</sequence>